<organism evidence="5 6">
    <name type="scientific">Pseudoteredinibacter isoporae</name>
    <dbReference type="NCBI Taxonomy" id="570281"/>
    <lineage>
        <taxon>Bacteria</taxon>
        <taxon>Pseudomonadati</taxon>
        <taxon>Pseudomonadota</taxon>
        <taxon>Gammaproteobacteria</taxon>
        <taxon>Cellvibrionales</taxon>
        <taxon>Cellvibrionaceae</taxon>
        <taxon>Pseudoteredinibacter</taxon>
    </lineage>
</organism>
<dbReference type="Gene3D" id="3.90.400.10">
    <property type="entry name" value="Oligo-1,6-glucosidase, Domain 2"/>
    <property type="match status" value="1"/>
</dbReference>
<dbReference type="Gene3D" id="2.60.40.1180">
    <property type="entry name" value="Golgi alpha-mannosidase II"/>
    <property type="match status" value="1"/>
</dbReference>
<proteinExistence type="inferred from homology"/>
<dbReference type="EMBL" id="JACHHT010000002">
    <property type="protein sequence ID" value="MBB6522542.1"/>
    <property type="molecule type" value="Genomic_DNA"/>
</dbReference>
<dbReference type="FunFam" id="3.90.400.10:FF:000002">
    <property type="entry name" value="Sucrose isomerase"/>
    <property type="match status" value="1"/>
</dbReference>
<dbReference type="Pfam" id="PF00128">
    <property type="entry name" value="Alpha-amylase"/>
    <property type="match status" value="1"/>
</dbReference>
<evidence type="ECO:0000313" key="5">
    <source>
        <dbReference type="EMBL" id="MBB6522542.1"/>
    </source>
</evidence>
<evidence type="ECO:0000256" key="3">
    <source>
        <dbReference type="ARBA" id="ARBA00023295"/>
    </source>
</evidence>
<dbReference type="AlphaFoldDB" id="A0A7X0MYX7"/>
<keyword evidence="6" id="KW-1185">Reference proteome</keyword>
<dbReference type="SUPFAM" id="SSF51011">
    <property type="entry name" value="Glycosyl hydrolase domain"/>
    <property type="match status" value="1"/>
</dbReference>
<dbReference type="SUPFAM" id="SSF51445">
    <property type="entry name" value="(Trans)glycosidases"/>
    <property type="match status" value="1"/>
</dbReference>
<gene>
    <name evidence="5" type="ORF">HNR48_002827</name>
</gene>
<dbReference type="PANTHER" id="PTHR10357">
    <property type="entry name" value="ALPHA-AMYLASE FAMILY MEMBER"/>
    <property type="match status" value="1"/>
</dbReference>
<dbReference type="SMART" id="SM00642">
    <property type="entry name" value="Aamy"/>
    <property type="match status" value="1"/>
</dbReference>
<comment type="caution">
    <text evidence="5">The sequence shown here is derived from an EMBL/GenBank/DDBJ whole genome shotgun (WGS) entry which is preliminary data.</text>
</comment>
<dbReference type="InterPro" id="IPR006047">
    <property type="entry name" value="GH13_cat_dom"/>
</dbReference>
<accession>A0A7X0MYX7</accession>
<dbReference type="RefSeq" id="WP_166845690.1">
    <property type="nucleotide sequence ID" value="NZ_JAAONY010000002.1"/>
</dbReference>
<dbReference type="CDD" id="cd11330">
    <property type="entry name" value="AmyAc_OligoGlu"/>
    <property type="match status" value="1"/>
</dbReference>
<name>A0A7X0MYX7_9GAMM</name>
<evidence type="ECO:0000256" key="2">
    <source>
        <dbReference type="ARBA" id="ARBA00022801"/>
    </source>
</evidence>
<dbReference type="InParanoid" id="A0A7X0MYX7"/>
<dbReference type="EC" id="3.2.1.20" evidence="5"/>
<evidence type="ECO:0000313" key="6">
    <source>
        <dbReference type="Proteomes" id="UP000528457"/>
    </source>
</evidence>
<dbReference type="FunCoup" id="A0A7X0MYX7">
    <property type="interactions" value="396"/>
</dbReference>
<dbReference type="Gene3D" id="3.20.20.80">
    <property type="entry name" value="Glycosidases"/>
    <property type="match status" value="2"/>
</dbReference>
<dbReference type="GO" id="GO:0004558">
    <property type="term" value="F:alpha-1,4-glucosidase activity"/>
    <property type="evidence" value="ECO:0007669"/>
    <property type="project" value="UniProtKB-EC"/>
</dbReference>
<sequence>MTSVNTENWWQGAFIYQIYPRSFFDSNNDGIGDLPGIIEKLSYIAELGADAIWISPFFTSPMKDFGYDVADYRGVDPIFGELEDFKQLVKRAHELGLKVIIDQVLSHTSDQHAWFQSSRVNNDNDHSDWYVWAAPKADGSPPNNWLSFFGGSAWKFDSRREQYYFHNFLDCQPDLNFHNPQVQNAVLDVLKFWLDIGVDGFRFDTANMYFHDEQLRDNPSRDRSLAIGGMNPDNPRSYQAQIYNVNRPENIAFMEKIRQLLDQYPGRTSLGEIGSVEDTLGTMAAYTKGQQRLHMCYTADLLGEEKSAAFIRKVIETTTVQMEGGWPCWSLGNHDATRFISRWGHDVEDKTRFAKQMLCVLMCLRGSFCIYQGEELGLDEAELKLEELADPFGIAFWPEYKGRDGCRTPMVWSNEKLGGFSNGTSWLPIPQAHLNKAVSEQNHRDSLLNFVRQFSAYRKQHSALINGDIQFQNSCDDVLMFTRSNSEETLLGVFNLSSREQCLDLPPTWNTLSSPQAAEDFHDSKLTLKPWQYCLLTQ</sequence>
<protein>
    <submittedName>
        <fullName evidence="5">Alpha-glucosidase</fullName>
        <ecNumber evidence="5">3.2.1.20</ecNumber>
    </submittedName>
</protein>
<dbReference type="GO" id="GO:0009313">
    <property type="term" value="P:oligosaccharide catabolic process"/>
    <property type="evidence" value="ECO:0007669"/>
    <property type="project" value="TreeGrafter"/>
</dbReference>
<dbReference type="InterPro" id="IPR017853">
    <property type="entry name" value="GH"/>
</dbReference>
<dbReference type="InterPro" id="IPR013780">
    <property type="entry name" value="Glyco_hydro_b"/>
</dbReference>
<keyword evidence="3 5" id="KW-0326">Glycosidase</keyword>
<comment type="similarity">
    <text evidence="1">Belongs to the glycosyl hydrolase 13 family.</text>
</comment>
<evidence type="ECO:0000259" key="4">
    <source>
        <dbReference type="SMART" id="SM00642"/>
    </source>
</evidence>
<dbReference type="PANTHER" id="PTHR10357:SF179">
    <property type="entry name" value="NEUTRAL AND BASIC AMINO ACID TRANSPORT PROTEIN RBAT"/>
    <property type="match status" value="1"/>
</dbReference>
<dbReference type="InterPro" id="IPR045857">
    <property type="entry name" value="O16G_dom_2"/>
</dbReference>
<dbReference type="GO" id="GO:0004556">
    <property type="term" value="F:alpha-amylase activity"/>
    <property type="evidence" value="ECO:0007669"/>
    <property type="project" value="TreeGrafter"/>
</dbReference>
<evidence type="ECO:0000256" key="1">
    <source>
        <dbReference type="ARBA" id="ARBA00008061"/>
    </source>
</evidence>
<reference evidence="5 6" key="1">
    <citation type="submission" date="2020-08" db="EMBL/GenBank/DDBJ databases">
        <title>Genomic Encyclopedia of Type Strains, Phase IV (KMG-IV): sequencing the most valuable type-strain genomes for metagenomic binning, comparative biology and taxonomic classification.</title>
        <authorList>
            <person name="Goeker M."/>
        </authorList>
    </citation>
    <scope>NUCLEOTIDE SEQUENCE [LARGE SCALE GENOMIC DNA]</scope>
    <source>
        <strain evidence="5 6">DSM 22368</strain>
    </source>
</reference>
<feature type="domain" description="Glycosyl hydrolase family 13 catalytic" evidence="4">
    <location>
        <begin position="17"/>
        <end position="407"/>
    </location>
</feature>
<dbReference type="Proteomes" id="UP000528457">
    <property type="component" value="Unassembled WGS sequence"/>
</dbReference>
<keyword evidence="2 5" id="KW-0378">Hydrolase</keyword>